<dbReference type="GO" id="GO:0003887">
    <property type="term" value="F:DNA-directed DNA polymerase activity"/>
    <property type="evidence" value="ECO:0007669"/>
    <property type="project" value="InterPro"/>
</dbReference>
<dbReference type="PANTHER" id="PTHR10133">
    <property type="entry name" value="DNA POLYMERASE I"/>
    <property type="match status" value="1"/>
</dbReference>
<evidence type="ECO:0000259" key="3">
    <source>
        <dbReference type="SMART" id="SM00482"/>
    </source>
</evidence>
<dbReference type="GO" id="GO:0039693">
    <property type="term" value="P:viral DNA genome replication"/>
    <property type="evidence" value="ECO:0007669"/>
    <property type="project" value="UniProtKB-KW"/>
</dbReference>
<dbReference type="InterPro" id="IPR043502">
    <property type="entry name" value="DNA/RNA_pol_sf"/>
</dbReference>
<reference evidence="4" key="1">
    <citation type="journal article" date="2023" name="bioRxiv">
        <title>Novel crAssphage isolates exhibit conserved gene order and purifying selection of the host specificity protein.</title>
        <authorList>
            <person name="Papudeshi B."/>
            <person name="Vega A.A."/>
            <person name="Souza C."/>
            <person name="Giles S.K."/>
            <person name="Mallawaarachchi V."/>
            <person name="Roach M.J."/>
            <person name="An M."/>
            <person name="Jacobson N."/>
            <person name="McNair K."/>
            <person name="Mora M.F."/>
            <person name="Pastrana K."/>
            <person name="Leigh C."/>
            <person name="Cram C."/>
            <person name="Plewa W.S."/>
            <person name="Grigson S.R."/>
            <person name="Bouras G."/>
            <person name="Decewicz P."/>
            <person name="Luque A."/>
            <person name="Droit L."/>
            <person name="Handley S.A."/>
            <person name="Segall A.M."/>
            <person name="Dinsdale E.A."/>
            <person name="Edwards R.A."/>
        </authorList>
    </citation>
    <scope>NUCLEOTIDE SEQUENCE</scope>
    <source>
        <strain evidence="4">Bc03</strain>
    </source>
</reference>
<keyword evidence="5" id="KW-1185">Reference proteome</keyword>
<dbReference type="InterPro" id="IPR002298">
    <property type="entry name" value="DNA_polymerase_A"/>
</dbReference>
<dbReference type="InterPro" id="IPR012337">
    <property type="entry name" value="RNaseH-like_sf"/>
</dbReference>
<keyword evidence="2" id="KW-1194">Viral DNA replication</keyword>
<dbReference type="GO" id="GO:0003677">
    <property type="term" value="F:DNA binding"/>
    <property type="evidence" value="ECO:0007669"/>
    <property type="project" value="InterPro"/>
</dbReference>
<organism evidence="4 5">
    <name type="scientific">Kolpuevirus sp. 'frurule'</name>
    <dbReference type="NCBI Taxonomy" id="3028514"/>
    <lineage>
        <taxon>Viruses</taxon>
        <taxon>Duplodnaviria</taxon>
        <taxon>Heunggongvirae</taxon>
        <taxon>Uroviricota</taxon>
        <taxon>Caudoviricetes</taxon>
        <taxon>Crassvirales</taxon>
        <taxon>Steigviridae</taxon>
        <taxon>Asinivirinae</taxon>
        <taxon>Kolpuevirus</taxon>
    </lineage>
</organism>
<dbReference type="Gene3D" id="1.20.1060.10">
    <property type="entry name" value="Taq DNA Polymerase, Chain T, domain 4"/>
    <property type="match status" value="1"/>
</dbReference>
<dbReference type="InterPro" id="IPR036397">
    <property type="entry name" value="RNaseH_sf"/>
</dbReference>
<dbReference type="InterPro" id="IPR001098">
    <property type="entry name" value="DNA-dir_DNA_pol_A_palm_dom"/>
</dbReference>
<dbReference type="Proteomes" id="UP001225300">
    <property type="component" value="Segment"/>
</dbReference>
<dbReference type="EMBL" id="OQ198718">
    <property type="protein sequence ID" value="WEY17560.1"/>
    <property type="molecule type" value="Genomic_DNA"/>
</dbReference>
<dbReference type="Gene3D" id="3.30.70.370">
    <property type="match status" value="1"/>
</dbReference>
<dbReference type="GO" id="GO:0006302">
    <property type="term" value="P:double-strand break repair"/>
    <property type="evidence" value="ECO:0007669"/>
    <property type="project" value="TreeGrafter"/>
</dbReference>
<dbReference type="SUPFAM" id="SSF56672">
    <property type="entry name" value="DNA/RNA polymerases"/>
    <property type="match status" value="1"/>
</dbReference>
<sequence length="796" mass="90616">MIYFVSRQSELFDEVEYTMMSIEDSLNMLNTWEMFQFDTETSGRDVHINTVLLMQFGDIKGENQIVVDVTTVDPLIYKDYIQSHFMVGQNLKFDLQFLFNYGIIVTECYDTMIVEQLLFLGYPFFLVGMNTDLMNKYCDFVYNYEGYDKLSPETKKVLLYEEIPDVAEFIYNYSGVGLKAIAYRYFNIDIDKTVRGEIIWRGIDTAVIKYAAGDVMYLGDIMAKQLEELRRRECVNGAKLECDFVPVIAYLEWCGIKLDESKWKTKMVYDETIKRVFNKSLDSFIVSSALGKDSFIAYISLSDKDEDELSDERKAFKDEVRAPEFDIEEPCGAKFEAYKCKIKTRLSSKYIKIDRQGDLFSGFNTEPQSLVNWNSSTQVVSILKTLGFNTSVISKSTGEEADSALEKVIAKQKGINDAFLKAYLDYKEADKVCSTYGQSYINAINPKTGRIHTKFKQLGASSGRMACGSQQINTDLAKLKGLPVNTKSSKLKCAYPQVQNLPADHRTRGCFVSEKGNLFCSCDYSAIESRLGADIYNEKSMIEEFLHGSGDMHSLVAKACFPKELEGIEVKMVKKLRPDLRKKAKAPEFAKQFGGGSSSIADSLGISIEEADEIGNAYDKGFPGVTSYGEKALKAVKKDGYILINPITGHKIYWSDHSYWLIEGAKFTSEFWDNYRKQKELLGDEFHKTWMRRRVSLHFKAVSKWGRLGLNSPTQGTGAIVLKYAVTNFFKWIVANGLFSVVKIVNLVHDEICIEYPESMSEIADRLKFFMEEAAAVFCKKLPIPAEYEVGKYWIH</sequence>
<name>A0AAF0DNM4_9CAUD</name>
<evidence type="ECO:0000313" key="5">
    <source>
        <dbReference type="Proteomes" id="UP001225300"/>
    </source>
</evidence>
<dbReference type="Gene3D" id="3.30.420.10">
    <property type="entry name" value="Ribonuclease H-like superfamily/Ribonuclease H"/>
    <property type="match status" value="2"/>
</dbReference>
<dbReference type="Pfam" id="PF01612">
    <property type="entry name" value="DNA_pol_A_exo1"/>
    <property type="match status" value="1"/>
</dbReference>
<dbReference type="InterPro" id="IPR002562">
    <property type="entry name" value="3'-5'_exonuclease_dom"/>
</dbReference>
<dbReference type="PANTHER" id="PTHR10133:SF27">
    <property type="entry name" value="DNA POLYMERASE NU"/>
    <property type="match status" value="1"/>
</dbReference>
<evidence type="ECO:0000256" key="1">
    <source>
        <dbReference type="ARBA" id="ARBA00022705"/>
    </source>
</evidence>
<accession>A0AAF0DNM4</accession>
<protein>
    <submittedName>
        <fullName evidence="4">DNA polymerase A</fullName>
    </submittedName>
</protein>
<dbReference type="SUPFAM" id="SSF53098">
    <property type="entry name" value="Ribonuclease H-like"/>
    <property type="match status" value="1"/>
</dbReference>
<dbReference type="Gene3D" id="1.10.150.20">
    <property type="entry name" value="5' to 3' exonuclease, C-terminal subdomain"/>
    <property type="match status" value="1"/>
</dbReference>
<feature type="domain" description="DNA-directed DNA polymerase family A palm" evidence="3">
    <location>
        <begin position="504"/>
        <end position="760"/>
    </location>
</feature>
<evidence type="ECO:0000256" key="2">
    <source>
        <dbReference type="ARBA" id="ARBA00023109"/>
    </source>
</evidence>
<dbReference type="SMART" id="SM00482">
    <property type="entry name" value="POLAc"/>
    <property type="match status" value="1"/>
</dbReference>
<dbReference type="Pfam" id="PF00476">
    <property type="entry name" value="DNA_pol_A"/>
    <property type="match status" value="1"/>
</dbReference>
<proteinExistence type="predicted"/>
<dbReference type="GO" id="GO:0006261">
    <property type="term" value="P:DNA-templated DNA replication"/>
    <property type="evidence" value="ECO:0007669"/>
    <property type="project" value="InterPro"/>
</dbReference>
<evidence type="ECO:0000313" key="4">
    <source>
        <dbReference type="EMBL" id="WEY17560.1"/>
    </source>
</evidence>
<keyword evidence="1" id="KW-0235">DNA replication</keyword>
<dbReference type="GO" id="GO:0008408">
    <property type="term" value="F:3'-5' exonuclease activity"/>
    <property type="evidence" value="ECO:0007669"/>
    <property type="project" value="InterPro"/>
</dbReference>